<sequence length="156" mass="17777">MKIRVLTMGRPREPFIVKGLEHYQTRLKPLLPVEWTFLPEPGKGKNLTVEQRKELEGQEFLKRVGREDVLFLLDERGRQLGSEEFAAEIFERLGGGRGTLIFLVGGPYGTSAALQKRGNVIISLSKMTFTHEMALLLLSEQIYRAAMIHEGSKYHH</sequence>
<dbReference type="PIRSF" id="PIRSF004505">
    <property type="entry name" value="MT_bac"/>
    <property type="match status" value="1"/>
</dbReference>
<comment type="similarity">
    <text evidence="4 5">Belongs to the RNA methyltransferase RlmH family.</text>
</comment>
<evidence type="ECO:0000256" key="1">
    <source>
        <dbReference type="ARBA" id="ARBA00022603"/>
    </source>
</evidence>
<dbReference type="InterPro" id="IPR029026">
    <property type="entry name" value="tRNA_m1G_MTases_N"/>
</dbReference>
<reference evidence="6 7" key="1">
    <citation type="submission" date="2019-08" db="EMBL/GenBank/DDBJ databases">
        <title>In-depth cultivation of the pig gut microbiome towards novel bacterial diversity and tailored functional studies.</title>
        <authorList>
            <person name="Wylensek D."/>
            <person name="Hitch T.C.A."/>
            <person name="Clavel T."/>
        </authorList>
    </citation>
    <scope>NUCLEOTIDE SEQUENCE [LARGE SCALE GENOMIC DNA]</scope>
    <source>
        <strain evidence="6 7">SM-530-WT-4B</strain>
    </source>
</reference>
<evidence type="ECO:0000313" key="6">
    <source>
        <dbReference type="EMBL" id="MST55146.1"/>
    </source>
</evidence>
<accession>A0A6L5YA45</accession>
<dbReference type="Proteomes" id="UP000473699">
    <property type="component" value="Unassembled WGS sequence"/>
</dbReference>
<keyword evidence="5" id="KW-0698">rRNA processing</keyword>
<dbReference type="EMBL" id="VUNH01000003">
    <property type="protein sequence ID" value="MST55146.1"/>
    <property type="molecule type" value="Genomic_DNA"/>
</dbReference>
<dbReference type="GO" id="GO:0070038">
    <property type="term" value="F:rRNA (pseudouridine-N3-)-methyltransferase activity"/>
    <property type="evidence" value="ECO:0007669"/>
    <property type="project" value="UniProtKB-UniRule"/>
</dbReference>
<dbReference type="PANTHER" id="PTHR33603:SF1">
    <property type="entry name" value="RIBOSOMAL RNA LARGE SUBUNIT METHYLTRANSFERASE H"/>
    <property type="match status" value="1"/>
</dbReference>
<dbReference type="RefSeq" id="WP_154528253.1">
    <property type="nucleotide sequence ID" value="NZ_VUNH01000003.1"/>
</dbReference>
<comment type="subunit">
    <text evidence="5">Homodimer.</text>
</comment>
<dbReference type="InterPro" id="IPR003742">
    <property type="entry name" value="RlmH-like"/>
</dbReference>
<keyword evidence="2 5" id="KW-0808">Transferase</keyword>
<evidence type="ECO:0000256" key="3">
    <source>
        <dbReference type="ARBA" id="ARBA00022691"/>
    </source>
</evidence>
<comment type="function">
    <text evidence="5">Specifically methylates the pseudouridine at position 1915 (m3Psi1915) in 23S rRNA.</text>
</comment>
<evidence type="ECO:0000256" key="4">
    <source>
        <dbReference type="ARBA" id="ARBA00038303"/>
    </source>
</evidence>
<gene>
    <name evidence="5" type="primary">rlmH</name>
    <name evidence="6" type="ORF">FYJ74_03695</name>
</gene>
<protein>
    <recommendedName>
        <fullName evidence="5">Ribosomal RNA large subunit methyltransferase H</fullName>
        <ecNumber evidence="5">2.1.1.177</ecNumber>
    </recommendedName>
    <alternativeName>
        <fullName evidence="5">23S rRNA (pseudouridine1915-N3)-methyltransferase</fullName>
    </alternativeName>
    <alternativeName>
        <fullName evidence="5">23S rRNA m3Psi1915 methyltransferase</fullName>
    </alternativeName>
    <alternativeName>
        <fullName evidence="5">rRNA (pseudouridine-N3-)-methyltransferase RlmH</fullName>
    </alternativeName>
</protein>
<keyword evidence="1 5" id="KW-0489">Methyltransferase</keyword>
<dbReference type="InterPro" id="IPR029028">
    <property type="entry name" value="Alpha/beta_knot_MTases"/>
</dbReference>
<comment type="subcellular location">
    <subcellularLocation>
        <location evidence="5">Cytoplasm</location>
    </subcellularLocation>
</comment>
<dbReference type="Gene3D" id="3.40.1280.10">
    <property type="match status" value="1"/>
</dbReference>
<evidence type="ECO:0000256" key="5">
    <source>
        <dbReference type="HAMAP-Rule" id="MF_00658"/>
    </source>
</evidence>
<dbReference type="PANTHER" id="PTHR33603">
    <property type="entry name" value="METHYLTRANSFERASE"/>
    <property type="match status" value="1"/>
</dbReference>
<organism evidence="6 7">
    <name type="scientific">Pyramidobacter porci</name>
    <dbReference type="NCBI Taxonomy" id="2605789"/>
    <lineage>
        <taxon>Bacteria</taxon>
        <taxon>Thermotogati</taxon>
        <taxon>Synergistota</taxon>
        <taxon>Synergistia</taxon>
        <taxon>Synergistales</taxon>
        <taxon>Dethiosulfovibrionaceae</taxon>
        <taxon>Pyramidobacter</taxon>
    </lineage>
</organism>
<dbReference type="GO" id="GO:0005737">
    <property type="term" value="C:cytoplasm"/>
    <property type="evidence" value="ECO:0007669"/>
    <property type="project" value="UniProtKB-SubCell"/>
</dbReference>
<keyword evidence="3 5" id="KW-0949">S-adenosyl-L-methionine</keyword>
<comment type="catalytic activity">
    <reaction evidence="5">
        <text>pseudouridine(1915) in 23S rRNA + S-adenosyl-L-methionine = N(3)-methylpseudouridine(1915) in 23S rRNA + S-adenosyl-L-homocysteine + H(+)</text>
        <dbReference type="Rhea" id="RHEA:42752"/>
        <dbReference type="Rhea" id="RHEA-COMP:10221"/>
        <dbReference type="Rhea" id="RHEA-COMP:10222"/>
        <dbReference type="ChEBI" id="CHEBI:15378"/>
        <dbReference type="ChEBI" id="CHEBI:57856"/>
        <dbReference type="ChEBI" id="CHEBI:59789"/>
        <dbReference type="ChEBI" id="CHEBI:65314"/>
        <dbReference type="ChEBI" id="CHEBI:74486"/>
        <dbReference type="EC" id="2.1.1.177"/>
    </reaction>
</comment>
<keyword evidence="7" id="KW-1185">Reference proteome</keyword>
<feature type="binding site" evidence="5">
    <location>
        <begin position="124"/>
        <end position="129"/>
    </location>
    <ligand>
        <name>S-adenosyl-L-methionine</name>
        <dbReference type="ChEBI" id="CHEBI:59789"/>
    </ligand>
</feature>
<proteinExistence type="inferred from homology"/>
<feature type="binding site" evidence="5">
    <location>
        <position position="73"/>
    </location>
    <ligand>
        <name>S-adenosyl-L-methionine</name>
        <dbReference type="ChEBI" id="CHEBI:59789"/>
    </ligand>
</feature>
<name>A0A6L5YA45_9BACT</name>
<evidence type="ECO:0000256" key="2">
    <source>
        <dbReference type="ARBA" id="ARBA00022679"/>
    </source>
</evidence>
<evidence type="ECO:0000313" key="7">
    <source>
        <dbReference type="Proteomes" id="UP000473699"/>
    </source>
</evidence>
<dbReference type="SUPFAM" id="SSF75217">
    <property type="entry name" value="alpha/beta knot"/>
    <property type="match status" value="1"/>
</dbReference>
<dbReference type="CDD" id="cd18081">
    <property type="entry name" value="RlmH-like"/>
    <property type="match status" value="1"/>
</dbReference>
<comment type="caution">
    <text evidence="6">The sequence shown here is derived from an EMBL/GenBank/DDBJ whole genome shotgun (WGS) entry which is preliminary data.</text>
</comment>
<dbReference type="Pfam" id="PF02590">
    <property type="entry name" value="SPOUT_MTase"/>
    <property type="match status" value="1"/>
</dbReference>
<feature type="binding site" evidence="5">
    <location>
        <position position="105"/>
    </location>
    <ligand>
        <name>S-adenosyl-L-methionine</name>
        <dbReference type="ChEBI" id="CHEBI:59789"/>
    </ligand>
</feature>
<keyword evidence="5" id="KW-0963">Cytoplasm</keyword>
<dbReference type="AlphaFoldDB" id="A0A6L5YA45"/>
<dbReference type="EC" id="2.1.1.177" evidence="5"/>
<dbReference type="HAMAP" id="MF_00658">
    <property type="entry name" value="23SrRNA_methyltr_H"/>
    <property type="match status" value="1"/>
</dbReference>